<dbReference type="InterPro" id="IPR036457">
    <property type="entry name" value="PPM-type-like_dom_sf"/>
</dbReference>
<dbReference type="SUPFAM" id="SSF81606">
    <property type="entry name" value="PP2C-like"/>
    <property type="match status" value="1"/>
</dbReference>
<keyword evidence="4" id="KW-1185">Reference proteome</keyword>
<feature type="compositionally biased region" description="Low complexity" evidence="1">
    <location>
        <begin position="70"/>
        <end position="83"/>
    </location>
</feature>
<proteinExistence type="predicted"/>
<feature type="domain" description="PPM-type phosphatase" evidence="2">
    <location>
        <begin position="161"/>
        <end position="353"/>
    </location>
</feature>
<protein>
    <recommendedName>
        <fullName evidence="2">PPM-type phosphatase domain-containing protein</fullName>
    </recommendedName>
</protein>
<feature type="region of interest" description="Disordered" evidence="1">
    <location>
        <begin position="1"/>
        <end position="107"/>
    </location>
</feature>
<sequence length="409" mass="43403">MALFGKRQNETERRPDRSEPGRRPDSVQRPDSGQQPDPARQSDPAQQPYAVRQSGAQHGNGTGVPGPGMAPGSAPATAPGKAPGTEKAPESASEPGAAVPTEAPAPAPVGMNIAGHWRPIVVGKPVPPFDTVPPRGLSYRPDTVCDGWQTGKMALRLASVRGYQHRYEGRPREDDAAAAWDEGTGTVVFAVADGVSSARQPHIGSQLACRSAVDEMLSQVRGEGAGYVADWDKLLSTVHWQLVEQARRILHRPDAGPEETAGLLATTLVAGTATPTDQGVFVHLISIGDSGAWQIKHDTFYRLTGGKAAATDGLYSSTVDPLPFLPGVIRPLSFALEQQTVLLVGTDGFGDPLGDGKGAVARHFYYGLLRPVPPLGFAHLLDFSRETYDDDRTLIALWPWNDAPGGPSC</sequence>
<accession>L7FA51</accession>
<dbReference type="Pfam" id="PF13672">
    <property type="entry name" value="PP2C_2"/>
    <property type="match status" value="1"/>
</dbReference>
<dbReference type="InterPro" id="IPR001932">
    <property type="entry name" value="PPM-type_phosphatase-like_dom"/>
</dbReference>
<dbReference type="Gene3D" id="3.60.40.10">
    <property type="entry name" value="PPM-type phosphatase domain"/>
    <property type="match status" value="1"/>
</dbReference>
<gene>
    <name evidence="3" type="ORF">STRTUCAR8_07636</name>
</gene>
<evidence type="ECO:0000259" key="2">
    <source>
        <dbReference type="Pfam" id="PF13672"/>
    </source>
</evidence>
<reference evidence="3 4" key="1">
    <citation type="journal article" date="2011" name="Plasmid">
        <title>Streptomyces turgidiscabies Car8 contains a modular pathogenicity island that shares virulence genes with other actinobacterial plant pathogens.</title>
        <authorList>
            <person name="Huguet-Tapia J.C."/>
            <person name="Badger J.H."/>
            <person name="Loria R."/>
            <person name="Pettis G.S."/>
        </authorList>
    </citation>
    <scope>NUCLEOTIDE SEQUENCE [LARGE SCALE GENOMIC DNA]</scope>
    <source>
        <strain evidence="3 4">Car8</strain>
    </source>
</reference>
<dbReference type="EMBL" id="AEJB01000244">
    <property type="protein sequence ID" value="ELP68004.1"/>
    <property type="molecule type" value="Genomic_DNA"/>
</dbReference>
<feature type="compositionally biased region" description="Low complexity" evidence="1">
    <location>
        <begin position="94"/>
        <end position="107"/>
    </location>
</feature>
<organism evidence="3 4">
    <name type="scientific">Streptomyces turgidiscabies (strain Car8)</name>
    <dbReference type="NCBI Taxonomy" id="698760"/>
    <lineage>
        <taxon>Bacteria</taxon>
        <taxon>Bacillati</taxon>
        <taxon>Actinomycetota</taxon>
        <taxon>Actinomycetes</taxon>
        <taxon>Kitasatosporales</taxon>
        <taxon>Streptomycetaceae</taxon>
        <taxon>Streptomyces</taxon>
    </lineage>
</organism>
<evidence type="ECO:0000256" key="1">
    <source>
        <dbReference type="SAM" id="MobiDB-lite"/>
    </source>
</evidence>
<evidence type="ECO:0000313" key="4">
    <source>
        <dbReference type="Proteomes" id="UP000010931"/>
    </source>
</evidence>
<comment type="caution">
    <text evidence="3">The sequence shown here is derived from an EMBL/GenBank/DDBJ whole genome shotgun (WGS) entry which is preliminary data.</text>
</comment>
<feature type="compositionally biased region" description="Basic and acidic residues" evidence="1">
    <location>
        <begin position="7"/>
        <end position="28"/>
    </location>
</feature>
<name>L7FA51_STRT8</name>
<dbReference type="Proteomes" id="UP000010931">
    <property type="component" value="Unassembled WGS sequence"/>
</dbReference>
<dbReference type="AlphaFoldDB" id="L7FA51"/>
<evidence type="ECO:0000313" key="3">
    <source>
        <dbReference type="EMBL" id="ELP68004.1"/>
    </source>
</evidence>
<dbReference type="GeneID" id="97407371"/>
<dbReference type="PATRIC" id="fig|698760.3.peg.3251"/>
<dbReference type="STRING" id="85558.T45_08750"/>
<dbReference type="RefSeq" id="WP_006376836.1">
    <property type="nucleotide sequence ID" value="NZ_AEJB01000244.1"/>
</dbReference>